<dbReference type="InterPro" id="IPR021074">
    <property type="entry name" value="Formate_DH_dsu"/>
</dbReference>
<name>A0A6J6CZF0_9ZZZZ</name>
<dbReference type="AlphaFoldDB" id="A0A6J6CZF0"/>
<proteinExistence type="predicted"/>
<dbReference type="EMBL" id="CAEZSR010000044">
    <property type="protein sequence ID" value="CAB4556877.1"/>
    <property type="molecule type" value="Genomic_DNA"/>
</dbReference>
<reference evidence="1" key="1">
    <citation type="submission" date="2020-05" db="EMBL/GenBank/DDBJ databases">
        <authorList>
            <person name="Chiriac C."/>
            <person name="Salcher M."/>
            <person name="Ghai R."/>
            <person name="Kavagutti S V."/>
        </authorList>
    </citation>
    <scope>NUCLEOTIDE SEQUENCE</scope>
</reference>
<evidence type="ECO:0000313" key="1">
    <source>
        <dbReference type="EMBL" id="CAB4556877.1"/>
    </source>
</evidence>
<dbReference type="Pfam" id="PF11390">
    <property type="entry name" value="FdsD"/>
    <property type="match status" value="1"/>
</dbReference>
<gene>
    <name evidence="1" type="ORF">UFOPK1493_01468</name>
</gene>
<protein>
    <submittedName>
        <fullName evidence="1">Unannotated protein</fullName>
    </submittedName>
</protein>
<sequence length="92" mass="10431">MSFIDTERLVTMANQIGDFFAPYPHARRVEGVRNHLRNYWDPRMREAFFEYLDATGGPDVHEHVKEAAALVRADTAPVRAYAGPPKQLDATS</sequence>
<organism evidence="1">
    <name type="scientific">freshwater metagenome</name>
    <dbReference type="NCBI Taxonomy" id="449393"/>
    <lineage>
        <taxon>unclassified sequences</taxon>
        <taxon>metagenomes</taxon>
        <taxon>ecological metagenomes</taxon>
    </lineage>
</organism>
<accession>A0A6J6CZF0</accession>